<comment type="subcellular location">
    <subcellularLocation>
        <location evidence="1">Cell membrane</location>
        <topology evidence="1">Multi-pass membrane protein</topology>
    </subcellularLocation>
    <subcellularLocation>
        <location evidence="6">Membrane</location>
        <topology evidence="6">Multi-pass membrane protein</topology>
    </subcellularLocation>
</comment>
<accession>A0ABQ6YBE6</accession>
<feature type="transmembrane region" description="Helical" evidence="7">
    <location>
        <begin position="12"/>
        <end position="31"/>
    </location>
</feature>
<evidence type="ECO:0000256" key="2">
    <source>
        <dbReference type="ARBA" id="ARBA00022475"/>
    </source>
</evidence>
<feature type="transmembrane region" description="Helical" evidence="7">
    <location>
        <begin position="113"/>
        <end position="138"/>
    </location>
</feature>
<keyword evidence="10" id="KW-1185">Reference proteome</keyword>
<comment type="caution">
    <text evidence="9">The sequence shown here is derived from an EMBL/GenBank/DDBJ whole genome shotgun (WGS) entry which is preliminary data.</text>
</comment>
<evidence type="ECO:0000256" key="1">
    <source>
        <dbReference type="ARBA" id="ARBA00004651"/>
    </source>
</evidence>
<feature type="transmembrane region" description="Helical" evidence="7">
    <location>
        <begin position="150"/>
        <end position="171"/>
    </location>
</feature>
<dbReference type="RefSeq" id="WP_159660270.1">
    <property type="nucleotide sequence ID" value="NZ_AQPF01000006.1"/>
</dbReference>
<keyword evidence="4 7" id="KW-1133">Transmembrane helix</keyword>
<dbReference type="PANTHER" id="PTHR30625:SF11">
    <property type="entry name" value="MOTA_TOLQ_EXBB PROTON CHANNEL DOMAIN-CONTAINING PROTEIN"/>
    <property type="match status" value="1"/>
</dbReference>
<feature type="domain" description="MotA/TolQ/ExbB proton channel" evidence="8">
    <location>
        <begin position="68"/>
        <end position="186"/>
    </location>
</feature>
<keyword evidence="5 7" id="KW-0472">Membrane</keyword>
<organism evidence="9 10">
    <name type="scientific">Alcanivorax xiamenensis</name>
    <dbReference type="NCBI Taxonomy" id="1177156"/>
    <lineage>
        <taxon>Bacteria</taxon>
        <taxon>Pseudomonadati</taxon>
        <taxon>Pseudomonadota</taxon>
        <taxon>Gammaproteobacteria</taxon>
        <taxon>Oceanospirillales</taxon>
        <taxon>Alcanivoracaceae</taxon>
        <taxon>Alcanivorax</taxon>
    </lineage>
</organism>
<keyword evidence="6" id="KW-0653">Protein transport</keyword>
<evidence type="ECO:0000256" key="5">
    <source>
        <dbReference type="ARBA" id="ARBA00023136"/>
    </source>
</evidence>
<evidence type="ECO:0000259" key="8">
    <source>
        <dbReference type="Pfam" id="PF01618"/>
    </source>
</evidence>
<name>A0ABQ6YBE6_9GAMM</name>
<protein>
    <submittedName>
        <fullName evidence="9">MotA/TolQ/ExbB proton channel family protein</fullName>
    </submittedName>
</protein>
<keyword evidence="2" id="KW-1003">Cell membrane</keyword>
<evidence type="ECO:0000313" key="10">
    <source>
        <dbReference type="Proteomes" id="UP000771797"/>
    </source>
</evidence>
<dbReference type="EMBL" id="AQPF01000006">
    <property type="protein sequence ID" value="KAF0806935.1"/>
    <property type="molecule type" value="Genomic_DNA"/>
</dbReference>
<evidence type="ECO:0000256" key="6">
    <source>
        <dbReference type="RuleBase" id="RU004057"/>
    </source>
</evidence>
<dbReference type="PANTHER" id="PTHR30625">
    <property type="entry name" value="PROTEIN TOLQ"/>
    <property type="match status" value="1"/>
</dbReference>
<evidence type="ECO:0000256" key="3">
    <source>
        <dbReference type="ARBA" id="ARBA00022692"/>
    </source>
</evidence>
<evidence type="ECO:0000256" key="4">
    <source>
        <dbReference type="ARBA" id="ARBA00022989"/>
    </source>
</evidence>
<reference evidence="9 10" key="1">
    <citation type="submission" date="2012-09" db="EMBL/GenBank/DDBJ databases">
        <title>Genome Sequence of alkane-degrading Bacterium Alcanivorax sp. 6-D-6.</title>
        <authorList>
            <person name="Lai Q."/>
            <person name="Shao Z."/>
        </authorList>
    </citation>
    <scope>NUCLEOTIDE SEQUENCE [LARGE SCALE GENOMIC DNA]</scope>
    <source>
        <strain evidence="9 10">6-D-6</strain>
    </source>
</reference>
<dbReference type="Proteomes" id="UP000771797">
    <property type="component" value="Unassembled WGS sequence"/>
</dbReference>
<evidence type="ECO:0000256" key="7">
    <source>
        <dbReference type="SAM" id="Phobius"/>
    </source>
</evidence>
<dbReference type="InterPro" id="IPR050790">
    <property type="entry name" value="ExbB/TolQ_transport"/>
</dbReference>
<dbReference type="InterPro" id="IPR002898">
    <property type="entry name" value="MotA_ExbB_proton_chnl"/>
</dbReference>
<dbReference type="Pfam" id="PF01618">
    <property type="entry name" value="MotA_ExbB"/>
    <property type="match status" value="1"/>
</dbReference>
<evidence type="ECO:0000313" key="9">
    <source>
        <dbReference type="EMBL" id="KAF0806935.1"/>
    </source>
</evidence>
<keyword evidence="3 7" id="KW-0812">Transmembrane</keyword>
<proteinExistence type="inferred from homology"/>
<comment type="similarity">
    <text evidence="6">Belongs to the exbB/tolQ family.</text>
</comment>
<gene>
    <name evidence="9" type="ORF">A6D6_01299</name>
</gene>
<sequence length="219" mass="23302">MQELVRSGGWMMLPILICSVVALAIVAERFWTLRPSRLAPAGTLAEVRGWLKKGQLSDERLETLRSQSALGVILAAGLANARHGREIMKESIQEAATGVVHDLEKYLATLGSVAAITPLLGLLGTVVGMIDVFAAIMIHGTGDAAQLAGGISQALLTTAGGLVVAIPAIFFHRFFVRRVEEITVGLEQNAVHLVDLVHGDREPARGQGQRQGQREGATS</sequence>
<keyword evidence="6" id="KW-0813">Transport</keyword>